<reference evidence="11 12" key="1">
    <citation type="journal article" date="2017" name="Gigascience">
        <title>Draft genome of the honey bee ectoparasitic mite, Tropilaelaps mercedesae, is shaped by the parasitic life history.</title>
        <authorList>
            <person name="Dong X."/>
            <person name="Armstrong S.D."/>
            <person name="Xia D."/>
            <person name="Makepeace B.L."/>
            <person name="Darby A.C."/>
            <person name="Kadowaki T."/>
        </authorList>
    </citation>
    <scope>NUCLEOTIDE SEQUENCE [LARGE SCALE GENOMIC DNA]</scope>
    <source>
        <strain evidence="11">Wuxi-XJTLU</strain>
    </source>
</reference>
<dbReference type="InterPro" id="IPR008705">
    <property type="entry name" value="Nanos/Xcar2"/>
</dbReference>
<dbReference type="GO" id="GO:0006417">
    <property type="term" value="P:regulation of translation"/>
    <property type="evidence" value="ECO:0007669"/>
    <property type="project" value="UniProtKB-UniRule"/>
</dbReference>
<evidence type="ECO:0000256" key="4">
    <source>
        <dbReference type="ARBA" id="ARBA00022771"/>
    </source>
</evidence>
<dbReference type="InParanoid" id="A0A1V9X256"/>
<feature type="compositionally biased region" description="Polar residues" evidence="9">
    <location>
        <begin position="7"/>
        <end position="30"/>
    </location>
</feature>
<feature type="region of interest" description="Disordered" evidence="9">
    <location>
        <begin position="1"/>
        <end position="48"/>
    </location>
</feature>
<dbReference type="GO" id="GO:0008270">
    <property type="term" value="F:zinc ion binding"/>
    <property type="evidence" value="ECO:0007669"/>
    <property type="project" value="UniProtKB-KW"/>
</dbReference>
<evidence type="ECO:0000313" key="12">
    <source>
        <dbReference type="Proteomes" id="UP000192247"/>
    </source>
</evidence>
<evidence type="ECO:0000313" key="11">
    <source>
        <dbReference type="EMBL" id="OQR67491.1"/>
    </source>
</evidence>
<evidence type="ECO:0000256" key="5">
    <source>
        <dbReference type="ARBA" id="ARBA00022833"/>
    </source>
</evidence>
<dbReference type="OrthoDB" id="10010129at2759"/>
<dbReference type="AlphaFoldDB" id="A0A1V9X256"/>
<comment type="subcellular location">
    <subcellularLocation>
        <location evidence="1">Cytoplasm</location>
    </subcellularLocation>
</comment>
<keyword evidence="3" id="KW-0479">Metal-binding</keyword>
<evidence type="ECO:0000256" key="3">
    <source>
        <dbReference type="ARBA" id="ARBA00022723"/>
    </source>
</evidence>
<keyword evidence="2" id="KW-0963">Cytoplasm</keyword>
<dbReference type="PROSITE" id="PS51522">
    <property type="entry name" value="ZF_NANOS"/>
    <property type="match status" value="1"/>
</dbReference>
<evidence type="ECO:0000256" key="8">
    <source>
        <dbReference type="PROSITE-ProRule" id="PRU00855"/>
    </source>
</evidence>
<dbReference type="STRING" id="418985.A0A1V9X256"/>
<evidence type="ECO:0000256" key="2">
    <source>
        <dbReference type="ARBA" id="ARBA00022490"/>
    </source>
</evidence>
<dbReference type="GO" id="GO:0005737">
    <property type="term" value="C:cytoplasm"/>
    <property type="evidence" value="ECO:0007669"/>
    <property type="project" value="UniProtKB-SubCell"/>
</dbReference>
<keyword evidence="12" id="KW-1185">Reference proteome</keyword>
<dbReference type="Pfam" id="PF05741">
    <property type="entry name" value="zf-nanos"/>
    <property type="match status" value="1"/>
</dbReference>
<keyword evidence="5" id="KW-0862">Zinc</keyword>
<evidence type="ECO:0000256" key="1">
    <source>
        <dbReference type="ARBA" id="ARBA00004496"/>
    </source>
</evidence>
<name>A0A1V9X256_9ACAR</name>
<comment type="caution">
    <text evidence="11">The sequence shown here is derived from an EMBL/GenBank/DDBJ whole genome shotgun (WGS) entry which is preliminary data.</text>
</comment>
<organism evidence="11 12">
    <name type="scientific">Tropilaelaps mercedesae</name>
    <dbReference type="NCBI Taxonomy" id="418985"/>
    <lineage>
        <taxon>Eukaryota</taxon>
        <taxon>Metazoa</taxon>
        <taxon>Ecdysozoa</taxon>
        <taxon>Arthropoda</taxon>
        <taxon>Chelicerata</taxon>
        <taxon>Arachnida</taxon>
        <taxon>Acari</taxon>
        <taxon>Parasitiformes</taxon>
        <taxon>Mesostigmata</taxon>
        <taxon>Gamasina</taxon>
        <taxon>Dermanyssoidea</taxon>
        <taxon>Laelapidae</taxon>
        <taxon>Tropilaelaps</taxon>
    </lineage>
</organism>
<dbReference type="Proteomes" id="UP000192247">
    <property type="component" value="Unassembled WGS sequence"/>
</dbReference>
<dbReference type="EMBL" id="MNPL01028673">
    <property type="protein sequence ID" value="OQR67491.1"/>
    <property type="molecule type" value="Genomic_DNA"/>
</dbReference>
<keyword evidence="6 8" id="KW-0810">Translation regulation</keyword>
<protein>
    <recommendedName>
        <fullName evidence="10">Nanos-type domain-containing protein</fullName>
    </recommendedName>
</protein>
<evidence type="ECO:0000256" key="7">
    <source>
        <dbReference type="ARBA" id="ARBA00022884"/>
    </source>
</evidence>
<keyword evidence="7 8" id="KW-0694">RNA-binding</keyword>
<evidence type="ECO:0000256" key="6">
    <source>
        <dbReference type="ARBA" id="ARBA00022845"/>
    </source>
</evidence>
<dbReference type="Gene3D" id="4.10.60.30">
    <property type="entry name" value="Nanos, RNA-binding domain"/>
    <property type="match status" value="1"/>
</dbReference>
<proteinExistence type="inferred from homology"/>
<dbReference type="InterPro" id="IPR024161">
    <property type="entry name" value="Znf_nanos-typ"/>
</dbReference>
<evidence type="ECO:0000256" key="9">
    <source>
        <dbReference type="SAM" id="MobiDB-lite"/>
    </source>
</evidence>
<evidence type="ECO:0000259" key="10">
    <source>
        <dbReference type="PROSITE" id="PS51522"/>
    </source>
</evidence>
<keyword evidence="4 8" id="KW-0863">Zinc-finger</keyword>
<gene>
    <name evidence="11" type="ORF">BIW11_13490</name>
</gene>
<dbReference type="GO" id="GO:0003723">
    <property type="term" value="F:RNA binding"/>
    <property type="evidence" value="ECO:0007669"/>
    <property type="project" value="UniProtKB-UniRule"/>
</dbReference>
<comment type="similarity">
    <text evidence="8">Belongs to the nanos family.</text>
</comment>
<dbReference type="InterPro" id="IPR038129">
    <property type="entry name" value="Nanos_sf"/>
</dbReference>
<accession>A0A1V9X256</accession>
<sequence length="160" mass="17711">MTRHADSVSSGSTDSLDCAPSSQTTWSAVVQKNPRPMRQQRNRGPRQSRTFTVTLAACCATPKLKLTCSCCNEESFVKVKEELRPRVIPVATSQLGFCRFCQSNGDPAEFYQSHSLRSDDGRVTCPVLREYNCPICHNGGGDFAHTIKYCPLARKAKPSH</sequence>
<feature type="domain" description="Nanos-type" evidence="10">
    <location>
        <begin position="97"/>
        <end position="152"/>
    </location>
</feature>
<dbReference type="PANTHER" id="PTHR12887">
    <property type="entry name" value="NANOS PROTEIN"/>
    <property type="match status" value="1"/>
</dbReference>